<keyword evidence="3" id="KW-1185">Reference proteome</keyword>
<gene>
    <name evidence="2" type="ORF">PHYPSEUDO_003426</name>
</gene>
<sequence length="102" mass="10507">MTDGAALPGWRGENAAASAAESASHVERAAEPHSCYRVKDRGGKHTPGWLAAALSVSKDRVQGASASSWAGAPRQCFSSALSTGAKRYSIDQTAVCTANDSL</sequence>
<dbReference type="EMBL" id="JAGDFM010000017">
    <property type="protein sequence ID" value="KAG7391806.1"/>
    <property type="molecule type" value="Genomic_DNA"/>
</dbReference>
<organism evidence="2 3">
    <name type="scientific">Phytophthora pseudosyringae</name>
    <dbReference type="NCBI Taxonomy" id="221518"/>
    <lineage>
        <taxon>Eukaryota</taxon>
        <taxon>Sar</taxon>
        <taxon>Stramenopiles</taxon>
        <taxon>Oomycota</taxon>
        <taxon>Peronosporomycetes</taxon>
        <taxon>Peronosporales</taxon>
        <taxon>Peronosporaceae</taxon>
        <taxon>Phytophthora</taxon>
    </lineage>
</organism>
<name>A0A8T1WEH6_9STRA</name>
<reference evidence="2" key="1">
    <citation type="submission" date="2021-02" db="EMBL/GenBank/DDBJ databases">
        <authorList>
            <person name="Palmer J.M."/>
        </authorList>
    </citation>
    <scope>NUCLEOTIDE SEQUENCE</scope>
    <source>
        <strain evidence="2">SCRP734</strain>
    </source>
</reference>
<evidence type="ECO:0000313" key="3">
    <source>
        <dbReference type="Proteomes" id="UP000694044"/>
    </source>
</evidence>
<accession>A0A8T1WEH6</accession>
<dbReference type="AlphaFoldDB" id="A0A8T1WEH6"/>
<protein>
    <submittedName>
        <fullName evidence="2">Uncharacterized protein</fullName>
    </submittedName>
</protein>
<evidence type="ECO:0000313" key="2">
    <source>
        <dbReference type="EMBL" id="KAG7391806.1"/>
    </source>
</evidence>
<dbReference type="Proteomes" id="UP000694044">
    <property type="component" value="Unassembled WGS sequence"/>
</dbReference>
<evidence type="ECO:0000256" key="1">
    <source>
        <dbReference type="SAM" id="MobiDB-lite"/>
    </source>
</evidence>
<proteinExistence type="predicted"/>
<feature type="region of interest" description="Disordered" evidence="1">
    <location>
        <begin position="1"/>
        <end position="32"/>
    </location>
</feature>
<comment type="caution">
    <text evidence="2">The sequence shown here is derived from an EMBL/GenBank/DDBJ whole genome shotgun (WGS) entry which is preliminary data.</text>
</comment>